<dbReference type="SMART" id="SM01218">
    <property type="entry name" value="FoP_duplication"/>
    <property type="match status" value="1"/>
</dbReference>
<dbReference type="OrthoDB" id="5599506at2759"/>
<gene>
    <name evidence="4" type="ORF">BCV72DRAFT_225499</name>
</gene>
<dbReference type="Pfam" id="PF13865">
    <property type="entry name" value="FoP_duplication"/>
    <property type="match status" value="1"/>
</dbReference>
<feature type="compositionally biased region" description="Polar residues" evidence="2">
    <location>
        <begin position="1"/>
        <end position="21"/>
    </location>
</feature>
<evidence type="ECO:0000256" key="1">
    <source>
        <dbReference type="ARBA" id="ARBA00022884"/>
    </source>
</evidence>
<reference evidence="4" key="1">
    <citation type="journal article" date="2016" name="Proc. Natl. Acad. Sci. U.S.A.">
        <title>Lipid metabolic changes in an early divergent fungus govern the establishment of a mutualistic symbiosis with endobacteria.</title>
        <authorList>
            <person name="Lastovetsky O.A."/>
            <person name="Gaspar M.L."/>
            <person name="Mondo S.J."/>
            <person name="LaButti K.M."/>
            <person name="Sandor L."/>
            <person name="Grigoriev I.V."/>
            <person name="Henry S.A."/>
            <person name="Pawlowska T.E."/>
        </authorList>
    </citation>
    <scope>NUCLEOTIDE SEQUENCE [LARGE SCALE GENOMIC DNA]</scope>
    <source>
        <strain evidence="4">ATCC 52814</strain>
    </source>
</reference>
<feature type="compositionally biased region" description="Basic and acidic residues" evidence="2">
    <location>
        <begin position="102"/>
        <end position="142"/>
    </location>
</feature>
<keyword evidence="1" id="KW-0694">RNA-binding</keyword>
<organism evidence="4">
    <name type="scientific">Rhizopus microsporus var. microsporus</name>
    <dbReference type="NCBI Taxonomy" id="86635"/>
    <lineage>
        <taxon>Eukaryota</taxon>
        <taxon>Fungi</taxon>
        <taxon>Fungi incertae sedis</taxon>
        <taxon>Mucoromycota</taxon>
        <taxon>Mucoromycotina</taxon>
        <taxon>Mucoromycetes</taxon>
        <taxon>Mucorales</taxon>
        <taxon>Mucorineae</taxon>
        <taxon>Rhizopodaceae</taxon>
        <taxon>Rhizopus</taxon>
    </lineage>
</organism>
<accession>A0A1X0R898</accession>
<dbReference type="AlphaFoldDB" id="A0A1X0R898"/>
<evidence type="ECO:0000259" key="3">
    <source>
        <dbReference type="SMART" id="SM01218"/>
    </source>
</evidence>
<name>A0A1X0R898_RHIZD</name>
<proteinExistence type="predicted"/>
<dbReference type="VEuPathDB" id="FungiDB:BCV72DRAFT_225499"/>
<protein>
    <recommendedName>
        <fullName evidence="3">Chromatin target of PRMT1 protein C-terminal domain-containing protein</fullName>
    </recommendedName>
</protein>
<dbReference type="GO" id="GO:0003723">
    <property type="term" value="F:RNA binding"/>
    <property type="evidence" value="ECO:0007669"/>
    <property type="project" value="UniProtKB-KW"/>
</dbReference>
<feature type="domain" description="Chromatin target of PRMT1 protein C-terminal" evidence="3">
    <location>
        <begin position="71"/>
        <end position="154"/>
    </location>
</feature>
<dbReference type="EMBL" id="KV921892">
    <property type="protein sequence ID" value="ORE08194.1"/>
    <property type="molecule type" value="Genomic_DNA"/>
</dbReference>
<evidence type="ECO:0000256" key="2">
    <source>
        <dbReference type="SAM" id="MobiDB-lite"/>
    </source>
</evidence>
<feature type="region of interest" description="Disordered" evidence="2">
    <location>
        <begin position="1"/>
        <end position="158"/>
    </location>
</feature>
<dbReference type="Proteomes" id="UP000242414">
    <property type="component" value="Unassembled WGS sequence"/>
</dbReference>
<evidence type="ECO:0000313" key="4">
    <source>
        <dbReference type="EMBL" id="ORE08194.1"/>
    </source>
</evidence>
<sequence>MSPNTRRVVTNARTVSYSSGGLNERFANLEKSKKPTHNPVIQSKSVFSRIKADSPKSKSIQQRLGKPVDTRRKPAMAGRITKPNKKPVRQPPQKKQQQKQKPKNDKKGTKEKKKPLSQEDLDKSLDAYMMKDPKTAQAKLDEELTTYMQEAELEEETL</sequence>
<dbReference type="InterPro" id="IPR025715">
    <property type="entry name" value="FoP_C"/>
</dbReference>